<dbReference type="Proteomes" id="UP000035642">
    <property type="component" value="Unassembled WGS sequence"/>
</dbReference>
<sequence>MSGGKSTSRSARAGLQLLVGRLHRMLGKGNYSGCVGVGAPVYLPYPSTSLHATSLIPGRLWFMILVYS</sequence>
<reference evidence="1" key="1">
    <citation type="submission" date="2012-09" db="EMBL/GenBank/DDBJ databases">
        <authorList>
            <person name="Martin A.A."/>
        </authorList>
    </citation>
    <scope>NUCLEOTIDE SEQUENCE</scope>
</reference>
<accession>A0A0K0DGA1</accession>
<name>A0A0K0DGA1_ANGCA</name>
<dbReference type="AlphaFoldDB" id="A0A0K0DGA1"/>
<dbReference type="InterPro" id="IPR009072">
    <property type="entry name" value="Histone-fold"/>
</dbReference>
<dbReference type="GO" id="GO:0000786">
    <property type="term" value="C:nucleosome"/>
    <property type="evidence" value="ECO:0007669"/>
    <property type="project" value="InterPro"/>
</dbReference>
<protein>
    <submittedName>
        <fullName evidence="2">Histone H2A</fullName>
    </submittedName>
</protein>
<dbReference type="Gene3D" id="1.10.20.10">
    <property type="entry name" value="Histone, subunit A"/>
    <property type="match status" value="1"/>
</dbReference>
<dbReference type="GO" id="GO:0046982">
    <property type="term" value="F:protein heterodimerization activity"/>
    <property type="evidence" value="ECO:0007669"/>
    <property type="project" value="InterPro"/>
</dbReference>
<evidence type="ECO:0000313" key="1">
    <source>
        <dbReference type="Proteomes" id="UP000035642"/>
    </source>
</evidence>
<evidence type="ECO:0000313" key="2">
    <source>
        <dbReference type="WBParaSite" id="ACAC_0001009101-mRNA-1"/>
    </source>
</evidence>
<dbReference type="SUPFAM" id="SSF47113">
    <property type="entry name" value="Histone-fold"/>
    <property type="match status" value="1"/>
</dbReference>
<dbReference type="GO" id="GO:0030527">
    <property type="term" value="F:structural constituent of chromatin"/>
    <property type="evidence" value="ECO:0007669"/>
    <property type="project" value="InterPro"/>
</dbReference>
<dbReference type="GO" id="GO:0003677">
    <property type="term" value="F:DNA binding"/>
    <property type="evidence" value="ECO:0007669"/>
    <property type="project" value="InterPro"/>
</dbReference>
<proteinExistence type="predicted"/>
<dbReference type="STRING" id="6313.A0A0K0DGA1"/>
<organism evidence="1 2">
    <name type="scientific">Angiostrongylus cantonensis</name>
    <name type="common">Rat lungworm</name>
    <dbReference type="NCBI Taxonomy" id="6313"/>
    <lineage>
        <taxon>Eukaryota</taxon>
        <taxon>Metazoa</taxon>
        <taxon>Ecdysozoa</taxon>
        <taxon>Nematoda</taxon>
        <taxon>Chromadorea</taxon>
        <taxon>Rhabditida</taxon>
        <taxon>Rhabditina</taxon>
        <taxon>Rhabditomorpha</taxon>
        <taxon>Strongyloidea</taxon>
        <taxon>Metastrongylidae</taxon>
        <taxon>Angiostrongylus</taxon>
    </lineage>
</organism>
<reference evidence="2" key="2">
    <citation type="submission" date="2017-02" db="UniProtKB">
        <authorList>
            <consortium name="WormBaseParasite"/>
        </authorList>
    </citation>
    <scope>IDENTIFICATION</scope>
</reference>
<dbReference type="PRINTS" id="PR00620">
    <property type="entry name" value="HISTONEH2A"/>
</dbReference>
<dbReference type="InterPro" id="IPR002119">
    <property type="entry name" value="Histone_H2A"/>
</dbReference>
<keyword evidence="1" id="KW-1185">Reference proteome</keyword>
<dbReference type="WBParaSite" id="ACAC_0001009101-mRNA-1">
    <property type="protein sequence ID" value="ACAC_0001009101-mRNA-1"/>
    <property type="gene ID" value="ACAC_0001009101"/>
</dbReference>